<sequence>MATKGGKQTLSDDVRGQLRADILSGRLLPGHRLKFPVLSARYDVSVSVLREALVRLAEQGLVRSEPHQGFLVTPLSREDLTELTEARIELETLVLRRSVTEGDLAWESQLVAAHHTLERTPYTAQGDHDRVDDCWSAAHADFHRALLNGCANRRLLHMALGLRDEAELYRRWSRPLGDEPSRDLAGEHRALLDAALARDPEASAEALCAHVRHTTELLLSAADRLDQRQPSDS</sequence>
<keyword evidence="2" id="KW-0238">DNA-binding</keyword>
<evidence type="ECO:0000256" key="1">
    <source>
        <dbReference type="ARBA" id="ARBA00023015"/>
    </source>
</evidence>
<dbReference type="InterPro" id="IPR011711">
    <property type="entry name" value="GntR_C"/>
</dbReference>
<evidence type="ECO:0000256" key="3">
    <source>
        <dbReference type="ARBA" id="ARBA00023163"/>
    </source>
</evidence>
<dbReference type="SUPFAM" id="SSF46785">
    <property type="entry name" value="Winged helix' DNA-binding domain"/>
    <property type="match status" value="1"/>
</dbReference>
<evidence type="ECO:0000256" key="2">
    <source>
        <dbReference type="ARBA" id="ARBA00023125"/>
    </source>
</evidence>
<comment type="caution">
    <text evidence="5">The sequence shown here is derived from an EMBL/GenBank/DDBJ whole genome shotgun (WGS) entry which is preliminary data.</text>
</comment>
<proteinExistence type="predicted"/>
<dbReference type="GO" id="GO:0003677">
    <property type="term" value="F:DNA binding"/>
    <property type="evidence" value="ECO:0007669"/>
    <property type="project" value="UniProtKB-KW"/>
</dbReference>
<dbReference type="InterPro" id="IPR036390">
    <property type="entry name" value="WH_DNA-bd_sf"/>
</dbReference>
<protein>
    <submittedName>
        <fullName evidence="5">GntR family transcriptional regulator</fullName>
    </submittedName>
</protein>
<evidence type="ECO:0000259" key="4">
    <source>
        <dbReference type="PROSITE" id="PS50949"/>
    </source>
</evidence>
<dbReference type="PROSITE" id="PS50949">
    <property type="entry name" value="HTH_GNTR"/>
    <property type="match status" value="1"/>
</dbReference>
<dbReference type="PANTHER" id="PTHR43537">
    <property type="entry name" value="TRANSCRIPTIONAL REGULATOR, GNTR FAMILY"/>
    <property type="match status" value="1"/>
</dbReference>
<keyword evidence="1" id="KW-0805">Transcription regulation</keyword>
<dbReference type="Proteomes" id="UP000186455">
    <property type="component" value="Unassembled WGS sequence"/>
</dbReference>
<dbReference type="EMBL" id="LFBV01000002">
    <property type="protein sequence ID" value="OKH94592.1"/>
    <property type="molecule type" value="Genomic_DNA"/>
</dbReference>
<name>A0A1Q4V9P7_9ACTN</name>
<dbReference type="Pfam" id="PF00392">
    <property type="entry name" value="GntR"/>
    <property type="match status" value="1"/>
</dbReference>
<dbReference type="PANTHER" id="PTHR43537:SF5">
    <property type="entry name" value="UXU OPERON TRANSCRIPTIONAL REGULATOR"/>
    <property type="match status" value="1"/>
</dbReference>
<evidence type="ECO:0000313" key="5">
    <source>
        <dbReference type="EMBL" id="OKH94592.1"/>
    </source>
</evidence>
<dbReference type="CDD" id="cd07377">
    <property type="entry name" value="WHTH_GntR"/>
    <property type="match status" value="1"/>
</dbReference>
<dbReference type="Gene3D" id="1.20.120.530">
    <property type="entry name" value="GntR ligand-binding domain-like"/>
    <property type="match status" value="1"/>
</dbReference>
<dbReference type="STRING" id="1048205.AB852_10090"/>
<dbReference type="Pfam" id="PF07729">
    <property type="entry name" value="FCD"/>
    <property type="match status" value="1"/>
</dbReference>
<reference evidence="5 6" key="1">
    <citation type="submission" date="2015-06" db="EMBL/GenBank/DDBJ databases">
        <title>Cloning and characterization of the uncialamcin biosynthetic gene cluster.</title>
        <authorList>
            <person name="Yan X."/>
            <person name="Huang T."/>
            <person name="Ge H."/>
            <person name="Shen B."/>
        </authorList>
    </citation>
    <scope>NUCLEOTIDE SEQUENCE [LARGE SCALE GENOMIC DNA]</scope>
    <source>
        <strain evidence="5 6">DCA2648</strain>
    </source>
</reference>
<dbReference type="Gene3D" id="1.10.10.10">
    <property type="entry name" value="Winged helix-like DNA-binding domain superfamily/Winged helix DNA-binding domain"/>
    <property type="match status" value="1"/>
</dbReference>
<dbReference type="GO" id="GO:0003700">
    <property type="term" value="F:DNA-binding transcription factor activity"/>
    <property type="evidence" value="ECO:0007669"/>
    <property type="project" value="InterPro"/>
</dbReference>
<dbReference type="InterPro" id="IPR036388">
    <property type="entry name" value="WH-like_DNA-bd_sf"/>
</dbReference>
<organism evidence="5 6">
    <name type="scientific">Streptomyces uncialis</name>
    <dbReference type="NCBI Taxonomy" id="1048205"/>
    <lineage>
        <taxon>Bacteria</taxon>
        <taxon>Bacillati</taxon>
        <taxon>Actinomycetota</taxon>
        <taxon>Actinomycetes</taxon>
        <taxon>Kitasatosporales</taxon>
        <taxon>Streptomycetaceae</taxon>
        <taxon>Streptomyces</taxon>
    </lineage>
</organism>
<dbReference type="InterPro" id="IPR008920">
    <property type="entry name" value="TF_FadR/GntR_C"/>
</dbReference>
<accession>A0A1Q4V9P7</accession>
<dbReference type="AlphaFoldDB" id="A0A1Q4V9P7"/>
<dbReference type="InterPro" id="IPR000524">
    <property type="entry name" value="Tscrpt_reg_HTH_GntR"/>
</dbReference>
<keyword evidence="6" id="KW-1185">Reference proteome</keyword>
<dbReference type="RefSeq" id="WP_073786274.1">
    <property type="nucleotide sequence ID" value="NZ_LFBV01000002.1"/>
</dbReference>
<keyword evidence="3" id="KW-0804">Transcription</keyword>
<evidence type="ECO:0000313" key="6">
    <source>
        <dbReference type="Proteomes" id="UP000186455"/>
    </source>
</evidence>
<dbReference type="SMART" id="SM00895">
    <property type="entry name" value="FCD"/>
    <property type="match status" value="1"/>
</dbReference>
<gene>
    <name evidence="5" type="ORF">AB852_10090</name>
</gene>
<dbReference type="SMART" id="SM00345">
    <property type="entry name" value="HTH_GNTR"/>
    <property type="match status" value="1"/>
</dbReference>
<feature type="domain" description="HTH gntR-type" evidence="4">
    <location>
        <begin position="8"/>
        <end position="75"/>
    </location>
</feature>
<dbReference type="SUPFAM" id="SSF48008">
    <property type="entry name" value="GntR ligand-binding domain-like"/>
    <property type="match status" value="1"/>
</dbReference>